<keyword evidence="5" id="KW-1185">Reference proteome</keyword>
<dbReference type="InterPro" id="IPR002347">
    <property type="entry name" value="SDR_fam"/>
</dbReference>
<dbReference type="EMBL" id="JAKFHA010000004">
    <property type="protein sequence ID" value="MCF2527459.1"/>
    <property type="molecule type" value="Genomic_DNA"/>
</dbReference>
<protein>
    <submittedName>
        <fullName evidence="4">SDR family oxidoreductase</fullName>
    </submittedName>
</protein>
<dbReference type="InterPro" id="IPR020904">
    <property type="entry name" value="Sc_DH/Rdtase_CS"/>
</dbReference>
<dbReference type="CDD" id="cd05233">
    <property type="entry name" value="SDR_c"/>
    <property type="match status" value="1"/>
</dbReference>
<name>A0AA41U2U2_9ACTN</name>
<dbReference type="PANTHER" id="PTHR43669">
    <property type="entry name" value="5-KETO-D-GLUCONATE 5-REDUCTASE"/>
    <property type="match status" value="1"/>
</dbReference>
<dbReference type="Proteomes" id="UP001165378">
    <property type="component" value="Unassembled WGS sequence"/>
</dbReference>
<comment type="similarity">
    <text evidence="1 3">Belongs to the short-chain dehydrogenases/reductases (SDR) family.</text>
</comment>
<evidence type="ECO:0000256" key="3">
    <source>
        <dbReference type="RuleBase" id="RU000363"/>
    </source>
</evidence>
<dbReference type="PRINTS" id="PR00080">
    <property type="entry name" value="SDRFAMILY"/>
</dbReference>
<dbReference type="PROSITE" id="PS00061">
    <property type="entry name" value="ADH_SHORT"/>
    <property type="match status" value="1"/>
</dbReference>
<dbReference type="Gene3D" id="3.40.50.720">
    <property type="entry name" value="NAD(P)-binding Rossmann-like Domain"/>
    <property type="match status" value="1"/>
</dbReference>
<reference evidence="4" key="1">
    <citation type="submission" date="2022-01" db="EMBL/GenBank/DDBJ databases">
        <title>Genome-Based Taxonomic Classification of the Phylum Actinobacteria.</title>
        <authorList>
            <person name="Gao Y."/>
        </authorList>
    </citation>
    <scope>NUCLEOTIDE SEQUENCE</scope>
    <source>
        <strain evidence="4">KLBMP 8922</strain>
    </source>
</reference>
<evidence type="ECO:0000313" key="4">
    <source>
        <dbReference type="EMBL" id="MCF2527459.1"/>
    </source>
</evidence>
<evidence type="ECO:0000256" key="2">
    <source>
        <dbReference type="ARBA" id="ARBA00023002"/>
    </source>
</evidence>
<proteinExistence type="inferred from homology"/>
<evidence type="ECO:0000256" key="1">
    <source>
        <dbReference type="ARBA" id="ARBA00006484"/>
    </source>
</evidence>
<gene>
    <name evidence="4" type="ORF">LZ495_09575</name>
</gene>
<dbReference type="SUPFAM" id="SSF51735">
    <property type="entry name" value="NAD(P)-binding Rossmann-fold domains"/>
    <property type="match status" value="1"/>
</dbReference>
<evidence type="ECO:0000313" key="5">
    <source>
        <dbReference type="Proteomes" id="UP001165378"/>
    </source>
</evidence>
<accession>A0AA41U2U2</accession>
<keyword evidence="2" id="KW-0560">Oxidoreductase</keyword>
<dbReference type="AlphaFoldDB" id="A0AA41U2U2"/>
<dbReference type="PRINTS" id="PR00081">
    <property type="entry name" value="GDHRDH"/>
</dbReference>
<sequence>MSPTSAALVTGAARGIGRLAARRLAAEGIAVALLGRSPDGVRALHEELAAGGARSVPVVADVTDPEAVRAAVAEAEAALGPLDLVLNNAGLIDAAEVPFWEADQDQWWAVVETNLRGPANVDRAVLPGMVARGRGRIVNVSSGFAVEAFPDYSAYSTSKTALLRLTDTIAGPLAAKGVYVFDISPGALETDMTAGMAMFAGKTDWYSPDRFLDALVAVAEGRLDALAGRFLHAGKDDLDALATRAAELADHDARRLHLRPYGPDDPQQ</sequence>
<dbReference type="RefSeq" id="WP_235051610.1">
    <property type="nucleotide sequence ID" value="NZ_JAKFHA010000004.1"/>
</dbReference>
<dbReference type="PANTHER" id="PTHR43669:SF3">
    <property type="entry name" value="ALCOHOL DEHYDROGENASE, PUTATIVE (AFU_ORTHOLOGUE AFUA_3G03445)-RELATED"/>
    <property type="match status" value="1"/>
</dbReference>
<dbReference type="GO" id="GO:0016491">
    <property type="term" value="F:oxidoreductase activity"/>
    <property type="evidence" value="ECO:0007669"/>
    <property type="project" value="UniProtKB-KW"/>
</dbReference>
<dbReference type="Pfam" id="PF00106">
    <property type="entry name" value="adh_short"/>
    <property type="match status" value="1"/>
</dbReference>
<comment type="caution">
    <text evidence="4">The sequence shown here is derived from an EMBL/GenBank/DDBJ whole genome shotgun (WGS) entry which is preliminary data.</text>
</comment>
<organism evidence="4 5">
    <name type="scientific">Yinghuangia soli</name>
    <dbReference type="NCBI Taxonomy" id="2908204"/>
    <lineage>
        <taxon>Bacteria</taxon>
        <taxon>Bacillati</taxon>
        <taxon>Actinomycetota</taxon>
        <taxon>Actinomycetes</taxon>
        <taxon>Kitasatosporales</taxon>
        <taxon>Streptomycetaceae</taxon>
        <taxon>Yinghuangia</taxon>
    </lineage>
</organism>
<dbReference type="InterPro" id="IPR036291">
    <property type="entry name" value="NAD(P)-bd_dom_sf"/>
</dbReference>